<dbReference type="CDD" id="cd00130">
    <property type="entry name" value="PAS"/>
    <property type="match status" value="2"/>
</dbReference>
<evidence type="ECO:0000313" key="4">
    <source>
        <dbReference type="Proteomes" id="UP000184171"/>
    </source>
</evidence>
<feature type="domain" description="PAS" evidence="2">
    <location>
        <begin position="373"/>
        <end position="428"/>
    </location>
</feature>
<dbReference type="EMBL" id="FQZT01000019">
    <property type="protein sequence ID" value="SHJ83962.1"/>
    <property type="molecule type" value="Genomic_DNA"/>
</dbReference>
<dbReference type="PANTHER" id="PTHR44757">
    <property type="entry name" value="DIGUANYLATE CYCLASE DGCP"/>
    <property type="match status" value="1"/>
</dbReference>
<keyword evidence="1" id="KW-0812">Transmembrane</keyword>
<dbReference type="InterPro" id="IPR052155">
    <property type="entry name" value="Biofilm_reg_signaling"/>
</dbReference>
<proteinExistence type="predicted"/>
<keyword evidence="4" id="KW-1185">Reference proteome</keyword>
<dbReference type="NCBIfam" id="TIGR00229">
    <property type="entry name" value="sensory_box"/>
    <property type="match status" value="2"/>
</dbReference>
<dbReference type="InterPro" id="IPR013767">
    <property type="entry name" value="PAS_fold"/>
</dbReference>
<dbReference type="Pfam" id="PF00989">
    <property type="entry name" value="PAS"/>
    <property type="match status" value="2"/>
</dbReference>
<gene>
    <name evidence="3" type="ORF">SAMN02745165_03311</name>
</gene>
<feature type="domain" description="PAS" evidence="2">
    <location>
        <begin position="241"/>
        <end position="315"/>
    </location>
</feature>
<keyword evidence="1" id="KW-1133">Transmembrane helix</keyword>
<dbReference type="InterPro" id="IPR001610">
    <property type="entry name" value="PAC"/>
</dbReference>
<dbReference type="RefSeq" id="WP_072909844.1">
    <property type="nucleotide sequence ID" value="NZ_FQZT01000019.1"/>
</dbReference>
<organism evidence="3 4">
    <name type="scientific">Malonomonas rubra DSM 5091</name>
    <dbReference type="NCBI Taxonomy" id="1122189"/>
    <lineage>
        <taxon>Bacteria</taxon>
        <taxon>Pseudomonadati</taxon>
        <taxon>Thermodesulfobacteriota</taxon>
        <taxon>Desulfuromonadia</taxon>
        <taxon>Desulfuromonadales</taxon>
        <taxon>Geopsychrobacteraceae</taxon>
        <taxon>Malonomonas</taxon>
    </lineage>
</organism>
<dbReference type="InterPro" id="IPR000014">
    <property type="entry name" value="PAS"/>
</dbReference>
<accession>A0A1M6MKH7</accession>
<dbReference type="GO" id="GO:0006355">
    <property type="term" value="P:regulation of DNA-templated transcription"/>
    <property type="evidence" value="ECO:0007669"/>
    <property type="project" value="InterPro"/>
</dbReference>
<dbReference type="SUPFAM" id="SSF55785">
    <property type="entry name" value="PYP-like sensor domain (PAS domain)"/>
    <property type="match status" value="2"/>
</dbReference>
<dbReference type="InterPro" id="IPR035965">
    <property type="entry name" value="PAS-like_dom_sf"/>
</dbReference>
<evidence type="ECO:0000313" key="3">
    <source>
        <dbReference type="EMBL" id="SHJ83962.1"/>
    </source>
</evidence>
<sequence>MKARNFYLLLYLCLCLVTTAGVFFTCQLQKFAVASYSRDLQQKADIAAAGLDSWAIKRMHLGEDRSGVDCEHIWQRLSMVHQAIPDLEYVYLMHKVGGEVRFLADTDEASCTDYSGPDGIYSEASEQLKQSFADGRGFVELGVADRWGTWASALSPVFDPLGGQVVAVFGIDLPYKHLSDHVSLFTWSGIAISFAVGSALLLFLLLHRRNKATEEQLLLLNDELEQGIVGLQRAEKEQLESLNFLEVLLNAIPASVIYKNAAGRFLGSNRRFVEALGLGSDEIVGKTSSELYSSKILPEQLAEIERQNNKLAGLGPLGELTYELTVDYGLGQKSSISVHSANFPNSDGEIGGSVAVFFDVTANHELQQALTASENRFRSIFNSAAAGVLVVDTEGRLMQSNPAFCHLVGYSYGDLLQMDCAQLVHPEDLTGASLFCEDAVADRAAPFSVRKRLRRRDGGSCHVQLNGSWVCDGQGEPEYAVVLVVDLDALQSAEAVGKAGK</sequence>
<name>A0A1M6MKH7_MALRU</name>
<dbReference type="SMART" id="SM00091">
    <property type="entry name" value="PAS"/>
    <property type="match status" value="2"/>
</dbReference>
<feature type="transmembrane region" description="Helical" evidence="1">
    <location>
        <begin position="184"/>
        <end position="206"/>
    </location>
</feature>
<keyword evidence="1" id="KW-0472">Membrane</keyword>
<dbReference type="Gene3D" id="3.30.450.20">
    <property type="entry name" value="PAS domain"/>
    <property type="match status" value="2"/>
</dbReference>
<evidence type="ECO:0000256" key="1">
    <source>
        <dbReference type="SAM" id="Phobius"/>
    </source>
</evidence>
<dbReference type="SMART" id="SM00086">
    <property type="entry name" value="PAC"/>
    <property type="match status" value="1"/>
</dbReference>
<protein>
    <submittedName>
        <fullName evidence="3">PAS domain S-box-containing protein</fullName>
    </submittedName>
</protein>
<dbReference type="OrthoDB" id="9806735at2"/>
<dbReference type="STRING" id="1122189.SAMN02745165_03311"/>
<dbReference type="PANTHER" id="PTHR44757:SF2">
    <property type="entry name" value="BIOFILM ARCHITECTURE MAINTENANCE PROTEIN MBAA"/>
    <property type="match status" value="1"/>
</dbReference>
<dbReference type="AlphaFoldDB" id="A0A1M6MKH7"/>
<reference evidence="3 4" key="1">
    <citation type="submission" date="2016-11" db="EMBL/GenBank/DDBJ databases">
        <authorList>
            <person name="Jaros S."/>
            <person name="Januszkiewicz K."/>
            <person name="Wedrychowicz H."/>
        </authorList>
    </citation>
    <scope>NUCLEOTIDE SEQUENCE [LARGE SCALE GENOMIC DNA]</scope>
    <source>
        <strain evidence="3 4">DSM 5091</strain>
    </source>
</reference>
<dbReference type="PROSITE" id="PS50112">
    <property type="entry name" value="PAS"/>
    <property type="match status" value="2"/>
</dbReference>
<dbReference type="Proteomes" id="UP000184171">
    <property type="component" value="Unassembled WGS sequence"/>
</dbReference>
<evidence type="ECO:0000259" key="2">
    <source>
        <dbReference type="PROSITE" id="PS50112"/>
    </source>
</evidence>